<dbReference type="SUPFAM" id="SSF51126">
    <property type="entry name" value="Pectin lyase-like"/>
    <property type="match status" value="2"/>
</dbReference>
<organism evidence="3 4">
    <name type="scientific">Termitidicoccus mucosus</name>
    <dbReference type="NCBI Taxonomy" id="1184151"/>
    <lineage>
        <taxon>Bacteria</taxon>
        <taxon>Pseudomonadati</taxon>
        <taxon>Verrucomicrobiota</taxon>
        <taxon>Opitutia</taxon>
        <taxon>Opitutales</taxon>
        <taxon>Opitutaceae</taxon>
        <taxon>Termitidicoccus</taxon>
    </lineage>
</organism>
<comment type="caution">
    <text evidence="3">The sequence shown here is derived from an EMBL/GenBank/DDBJ whole genome shotgun (WGS) entry which is preliminary data.</text>
</comment>
<sequence>MNIALHALRLPVAALLASVLSAPALRAQVSGTFTGSGTNWADAANWSPAAVPDNSGDAATFNVTSNTSLANKTVTLGGAGQQRTLGALTIVGGPSVNASGTLTLGAAGQVLRFDNGPADALLSLSGGVSLRLLADVSAAGNLAIQNDSGMVGSITLAGDTAVTGTALFSNADPYAAITVSGPFSAAALSKDGAGRLVLNSAATIAGPVNFNNGTLVIGADNALGSGTLVLAGSGARRINLANATGRTLANAIDLSSIDLAVGREDQATATTTGTLTLNPAAAALSSIGAGQRAITVDALTSLVFGANQSFSGAGTLVKQGGGVLTLGGAQSTFAALDVRLGAVRGSLSGDMTLGSGPSIFGAGNITVDGGNTILEVTSSNPAATLTLGAGAAITLSNYATFRLTNATLALLDGAIDLGGTGILDYGSGSVILGSTQILNAPAAGFNFGANLVFTDATGIAANSAHRFNLTGAGAQTLSYDTRYGSALAGAITVNAAIVKTGSGVTSLDSSITTLSLANTLRLDAGVFDLGATSSLDAAGGVSIGAGSLSLGKTGQLAGALAFDGASTGYVRLNGYSQTLSGVAVGAGTLARIQLGGDIATATTLDLGALSFADTAGILGIYGYLPGASTDRVLLAASPTAGQLANQVWFHGYNPGATWASGELLIPMLPDGITPDFLQAEWTGGANTLDASDYRNWRVSGTDIVHPFALPNAPGAIAILGDAGGSLGGKTVAGAGFASVSGTWTLGKLAMNNNPGGSAYGVNVGTLLMDSGRAGVPAVIAINNYSWNTLSGNIRLASDLSIEGGANIYFNPAITGTHDIIINRNGGAPTSLVENRFGGVNTGWTGNLIVNGGRISRQNNNAWGDITSAALLSGSINTITFNGGGIRGMANNNKISVPNRIFIRNDFAANNTTFTWDGDILLDASAKTSGTYTINVDESTVSPVGVRASLTFSASTHLVGDAGLVFMGSHTKEILSGSNTFSGGLGVNGGTLYTTVGAGGLTIGRLDAGNNYLGIGDITVTSGQLYVDTQGNDTRIGGAAPAAPVNLNLGNNQTLFFAGGGTVFFGADSFAKSIASGGGIFKVSGDLVLDGGVFGDGGVTAAQNINLYFDTTTNPAGQSFITKGAGGGGIVSGINTIHKQGPGQTTLDSALTFKPAGSIHLDGGVLQLTADNQVVQYSGATAPGVVLNGGALAVEHTSQDLGLLYLRAGGGSLLLGADGRLTFAGAASGTANWSTADILSIQNTSGVWNTDGTGAYVRFAADPNLPALDNIALTGYEAGVQVVTDGGYWYLKNAATAVATIEWTGGPGATGTLWSAGAGWLNTAAPGQAPNGIDVSVSIKDIDSSLATKTIDVDGNFTLSRLNVLSAQPSVKLGGSGTLIFDKNTYDARLLHAGGSVLAINNAVKLDTDIELAATVPVATGYLDWRGAVGGDGGITKTGAGTLLLSSGNTYSGGFTWRDSSVIQLYGANAAVSGSGYFGTGTLVIGDGADKRFYLETYNEQLASGAVDSAATSRTIASDVILRGHLYHQRQTALGAVVANTAGAVSTLTFAGNVFVDDLGTGATWIIDNYGNNNSSPYVTTVFNGNLSGAGNINQTGYGRVYYNGDNSAFTGNYRLASKVYVKYDNPFGTTGTLTIAGAINSSFIQANNGSATISIPNVLNITSGNNYNGNLLFNLDSGSTGRKSTVSAGQQGLGGSGGTLTFGKDHVIAGAGGFFTGAESSWSRSGAIRFLGANEFAGGITHHSSIVQVGHDSVWAGGTLAGGALGTGTLRFLKNSAVFGAYVGADSVDPSATSIRVSNPVLFDANGITITNAGSATTLILDTGSIALRNGKADMTFNITNAGQTLRVDSLLHDKNASTAGGITKTGAGVLELTNVDNQITDGIEVQTGTVRYTAAATADDIQVGSGVAGDTAFGTGTLTTNGASSAFQVVAADSGTVTIAGGDRLLLNNNGRFIVSGSDVTTVLAHNGALLSTSAAGQQGVLVADRVKTAGNYTLGVKLAAQNWELGAGTVNLAAANLLDATGTITLGAGATLAINQNTQALSSLLVTGDAFIDVAGGTPSNPVTLLLGDIRVNAGSLLAFTGWNGDQQTGLGSTIIQSTLAVGRVIDNVTLDGLVNSVRVWRNNNGDRVLLPYDANYTWSGSNHDSVWGVNNWFTNVSPLTHSAIKQPGIAGDSAIFDTAYASLAGADTTITVLADKTLGRFKFTGAGSGTLAFNTGGGSLKLQTVDNITPGNTSEISNESGLDVVFNLPVMLGFDGVSVGENLDIVQNGPGRTIFNSAISGPASSVSVQGSGTGAVVFNARNTFSGSFTLASGNIWLGVDGDAAGGPLGYGRIAFQSGTVRGVQSSGGGYTDSQRTLERDYILDGGFALTGTGALGLHGNGTLLADSALTVADAAGLLTLGTSAHALAVAGDRTLTTDGPGAVRIAGVALPGSLAISTLGTGTTTIAGQIAGTGTLSKTGSGVLALAGGNTFSGGATLSGGVTAIGDNAALGTGTATLDSGTLRLDANGLALANALALAGQGTLDTQANSGTLAGAISGAGLLAKAGSGTLTLTAGNSHTGTTAVNAGALVARDADALGASALHAALGASAVLDFSGTFDNAVAGAGHVLVHGASVRIDNADNSAFTGTWTVAQDAGALINDAADLGANARVALAAGGTLATDGAANMTFNNALTGDGALKLGGSGTHALGAGVGAAFAGTVEAASGRFIWDANASAALASATLAATGGLTDIAAGAQTAKTLALGGGTLAFTGTATVTGLAIAAGGSTAVLLDQAKLNGRPLLQQDEAVNETLVIASNWTGALADLRLVDAAGATLGTTSTLAIGSGTEALGLYSNTLARAGNNLTLGHGLQEIQLQAGKTLVLDGDATAPSGGAELHALISGSGNLQISATGAVTLNTAETYTGTTTTATGTLRAGVADVIAASAALVNNAVFDTASLHQTLQNLTGSGTVLFGGGTLTVRSGSYAGVLSGAATVLDKTTEGLLILSASNAYSGTTVVGAGTLRATHLGALGSSLASVSSLASLELAGLSGTLTNALAGTGTLRVAGSADLDYRGGASGWAGVTRIDSGRLRVNTVLGT</sequence>
<name>A0A178IIA3_9BACT</name>
<dbReference type="NCBIfam" id="TIGR02601">
    <property type="entry name" value="autotrns_rpt"/>
    <property type="match status" value="5"/>
</dbReference>
<reference evidence="3 4" key="1">
    <citation type="submission" date="2016-01" db="EMBL/GenBank/DDBJ databases">
        <title>High potential of lignocellulose degradation of a new Verrucomicrobia species.</title>
        <authorList>
            <person name="Wang Y."/>
            <person name="Shi Y."/>
            <person name="Qiu Z."/>
            <person name="Liu S."/>
            <person name="Yang H."/>
        </authorList>
    </citation>
    <scope>NUCLEOTIDE SEQUENCE [LARGE SCALE GENOMIC DNA]</scope>
    <source>
        <strain evidence="3 4">TSB47</strain>
    </source>
</reference>
<evidence type="ECO:0000256" key="2">
    <source>
        <dbReference type="SAM" id="SignalP"/>
    </source>
</evidence>
<dbReference type="InterPro" id="IPR013425">
    <property type="entry name" value="Autotrns_rpt"/>
</dbReference>
<evidence type="ECO:0008006" key="5">
    <source>
        <dbReference type="Google" id="ProtNLM"/>
    </source>
</evidence>
<gene>
    <name evidence="3" type="ORF">AW736_13020</name>
</gene>
<dbReference type="RefSeq" id="WP_334319361.1">
    <property type="nucleotide sequence ID" value="NZ_KV441840.1"/>
</dbReference>
<dbReference type="InterPro" id="IPR011050">
    <property type="entry name" value="Pectin_lyase_fold/virulence"/>
</dbReference>
<keyword evidence="1 2" id="KW-0732">Signal</keyword>
<dbReference type="EMBL" id="LRRQ01000093">
    <property type="protein sequence ID" value="OAM89478.1"/>
    <property type="molecule type" value="Genomic_DNA"/>
</dbReference>
<evidence type="ECO:0000313" key="4">
    <source>
        <dbReference type="Proteomes" id="UP000078486"/>
    </source>
</evidence>
<feature type="non-terminal residue" evidence="3">
    <location>
        <position position="3084"/>
    </location>
</feature>
<proteinExistence type="predicted"/>
<dbReference type="Pfam" id="PF12951">
    <property type="entry name" value="PATR"/>
    <property type="match status" value="8"/>
</dbReference>
<protein>
    <recommendedName>
        <fullName evidence="5">Autotransporter domain-containing protein</fullName>
    </recommendedName>
</protein>
<accession>A0A178IIA3</accession>
<feature type="chain" id="PRO_5008088884" description="Autotransporter domain-containing protein" evidence="2">
    <location>
        <begin position="28"/>
        <end position="3084"/>
    </location>
</feature>
<dbReference type="STRING" id="1184151.AW736_13020"/>
<feature type="signal peptide" evidence="2">
    <location>
        <begin position="1"/>
        <end position="27"/>
    </location>
</feature>
<evidence type="ECO:0000313" key="3">
    <source>
        <dbReference type="EMBL" id="OAM89478.1"/>
    </source>
</evidence>
<dbReference type="Proteomes" id="UP000078486">
    <property type="component" value="Unassembled WGS sequence"/>
</dbReference>
<evidence type="ECO:0000256" key="1">
    <source>
        <dbReference type="ARBA" id="ARBA00022729"/>
    </source>
</evidence>
<keyword evidence="4" id="KW-1185">Reference proteome</keyword>